<name>A0A163BZA7_DIDRA</name>
<sequence length="552" mass="63976">MPSKAYYLTYPKRSEFINDERYEEELVYYDKVFARDMQEGQEFKHGFGCGISVLLSCRQIYHEFAGVLCGSNTFVITRALHCHDQNDYQHLHYPWQCSQFDYAPLWLAGLGCQVDLLHKVYIDVDAICPRDCDVFEFTVFDMLPIIRIIWKHPWLTKKLEFFRSGRKNKEHAKLTSAREAGEHSEQRAILLNNWLNLLCTQDVLRLKQYIPFKMHLEHIWVPILQEQDSASDVSVQFCNIPTIKRYYIVNSGRGLTACEERPNFRIEHLLNEPVLARNIVEYAAHGQPGVVFDLTRPTFSGLDVSLLHLDRMFDAKYNLAEIFAQANDVTLRARSTSVESNFDHFIALQELRSNAQFREIVYAHREDSSPLTIELECDMSTKSSLPELEINIEGLVGFLCDTPNTALRISLNCLRDGRVYNECISVDTICLCLSIYVLLSDLLESWSIPLSHKWTADITALVIDGRGILKSATCCTDKGLYESTIENKFAHLSKEEMYHYGYMTAASHDRDYRYLCERALRPHSGQVLECLLKLHYEYWADWRNVRPLPTTL</sequence>
<gene>
    <name evidence="1" type="ORF">ST47_g6696</name>
</gene>
<protein>
    <submittedName>
        <fullName evidence="1">Uncharacterized protein</fullName>
    </submittedName>
</protein>
<proteinExistence type="predicted"/>
<comment type="caution">
    <text evidence="1">The sequence shown here is derived from an EMBL/GenBank/DDBJ whole genome shotgun (WGS) entry which is preliminary data.</text>
</comment>
<evidence type="ECO:0000313" key="1">
    <source>
        <dbReference type="EMBL" id="KZM22105.1"/>
    </source>
</evidence>
<organism evidence="1 2">
    <name type="scientific">Didymella rabiei</name>
    <name type="common">Chickpea ascochyta blight fungus</name>
    <name type="synonym">Mycosphaerella rabiei</name>
    <dbReference type="NCBI Taxonomy" id="5454"/>
    <lineage>
        <taxon>Eukaryota</taxon>
        <taxon>Fungi</taxon>
        <taxon>Dikarya</taxon>
        <taxon>Ascomycota</taxon>
        <taxon>Pezizomycotina</taxon>
        <taxon>Dothideomycetes</taxon>
        <taxon>Pleosporomycetidae</taxon>
        <taxon>Pleosporales</taxon>
        <taxon>Pleosporineae</taxon>
        <taxon>Didymellaceae</taxon>
        <taxon>Ascochyta</taxon>
    </lineage>
</organism>
<evidence type="ECO:0000313" key="2">
    <source>
        <dbReference type="Proteomes" id="UP000076837"/>
    </source>
</evidence>
<dbReference type="Proteomes" id="UP000076837">
    <property type="component" value="Unassembled WGS sequence"/>
</dbReference>
<accession>A0A163BZA7</accession>
<reference evidence="1 2" key="1">
    <citation type="journal article" date="2016" name="Sci. Rep.">
        <title>Draft genome sequencing and secretome analysis of fungal phytopathogen Ascochyta rabiei provides insight into the necrotrophic effector repertoire.</title>
        <authorList>
            <person name="Verma S."/>
            <person name="Gazara R.K."/>
            <person name="Nizam S."/>
            <person name="Parween S."/>
            <person name="Chattopadhyay D."/>
            <person name="Verma P.K."/>
        </authorList>
    </citation>
    <scope>NUCLEOTIDE SEQUENCE [LARGE SCALE GENOMIC DNA]</scope>
    <source>
        <strain evidence="1 2">ArDII</strain>
    </source>
</reference>
<dbReference type="AlphaFoldDB" id="A0A163BZA7"/>
<dbReference type="EMBL" id="JYNV01000224">
    <property type="protein sequence ID" value="KZM22105.1"/>
    <property type="molecule type" value="Genomic_DNA"/>
</dbReference>
<keyword evidence="2" id="KW-1185">Reference proteome</keyword>